<evidence type="ECO:0000256" key="5">
    <source>
        <dbReference type="ARBA" id="ARBA00022989"/>
    </source>
</evidence>
<feature type="domain" description="YetF-like N-terminal transmembrane" evidence="9">
    <location>
        <begin position="17"/>
        <end position="83"/>
    </location>
</feature>
<evidence type="ECO:0000313" key="10">
    <source>
        <dbReference type="EMBL" id="MFC4852689.1"/>
    </source>
</evidence>
<dbReference type="EMBL" id="JBHSIS010000002">
    <property type="protein sequence ID" value="MFC4852689.1"/>
    <property type="molecule type" value="Genomic_DNA"/>
</dbReference>
<evidence type="ECO:0000259" key="8">
    <source>
        <dbReference type="Pfam" id="PF04239"/>
    </source>
</evidence>
<evidence type="ECO:0000256" key="7">
    <source>
        <dbReference type="SAM" id="Phobius"/>
    </source>
</evidence>
<evidence type="ECO:0000256" key="4">
    <source>
        <dbReference type="ARBA" id="ARBA00022692"/>
    </source>
</evidence>
<evidence type="ECO:0000256" key="1">
    <source>
        <dbReference type="ARBA" id="ARBA00004651"/>
    </source>
</evidence>
<dbReference type="PANTHER" id="PTHR34582">
    <property type="entry name" value="UPF0702 TRANSMEMBRANE PROTEIN YCAP"/>
    <property type="match status" value="1"/>
</dbReference>
<gene>
    <name evidence="10" type="ORF">ACFPCV_04170</name>
</gene>
<feature type="transmembrane region" description="Helical" evidence="7">
    <location>
        <begin position="6"/>
        <end position="27"/>
    </location>
</feature>
<dbReference type="InterPro" id="IPR048454">
    <property type="entry name" value="YetF_N"/>
</dbReference>
<dbReference type="Proteomes" id="UP001595859">
    <property type="component" value="Unassembled WGS sequence"/>
</dbReference>
<dbReference type="Pfam" id="PF04239">
    <property type="entry name" value="DUF421"/>
    <property type="match status" value="1"/>
</dbReference>
<evidence type="ECO:0000256" key="6">
    <source>
        <dbReference type="ARBA" id="ARBA00023136"/>
    </source>
</evidence>
<evidence type="ECO:0000256" key="2">
    <source>
        <dbReference type="ARBA" id="ARBA00006448"/>
    </source>
</evidence>
<sequence>MFFDTWSAVGRIALVGTIAFVVVVAMLRLSGKRTLAKMNAFDLVVTVALGSTLATILLSQRVAVIEGVTALAVLVLLQFLVAWLAVRSTTVKKAVKSSPTFLVRRGQLLTAVLRDHRVSAEEVYQAVRANGLGDLESVDAVVLETDGSFSVITVGSAGSRGALADVR</sequence>
<evidence type="ECO:0000259" key="9">
    <source>
        <dbReference type="Pfam" id="PF20730"/>
    </source>
</evidence>
<comment type="caution">
    <text evidence="10">The sequence shown here is derived from an EMBL/GenBank/DDBJ whole genome shotgun (WGS) entry which is preliminary data.</text>
</comment>
<accession>A0ABV9RUV3</accession>
<keyword evidence="5 7" id="KW-1133">Transmembrane helix</keyword>
<comment type="subcellular location">
    <subcellularLocation>
        <location evidence="1">Cell membrane</location>
        <topology evidence="1">Multi-pass membrane protein</topology>
    </subcellularLocation>
</comment>
<dbReference type="InterPro" id="IPR007353">
    <property type="entry name" value="DUF421"/>
</dbReference>
<keyword evidence="4 7" id="KW-0812">Transmembrane</keyword>
<dbReference type="Pfam" id="PF20730">
    <property type="entry name" value="YetF_N"/>
    <property type="match status" value="1"/>
</dbReference>
<feature type="domain" description="YetF C-terminal" evidence="8">
    <location>
        <begin position="87"/>
        <end position="156"/>
    </location>
</feature>
<evidence type="ECO:0000313" key="11">
    <source>
        <dbReference type="Proteomes" id="UP001595859"/>
    </source>
</evidence>
<dbReference type="PANTHER" id="PTHR34582:SF6">
    <property type="entry name" value="UPF0702 TRANSMEMBRANE PROTEIN YCAP"/>
    <property type="match status" value="1"/>
</dbReference>
<dbReference type="Gene3D" id="3.30.240.20">
    <property type="entry name" value="bsu07140 like domains"/>
    <property type="match status" value="1"/>
</dbReference>
<feature type="transmembrane region" description="Helical" evidence="7">
    <location>
        <begin position="64"/>
        <end position="86"/>
    </location>
</feature>
<organism evidence="10 11">
    <name type="scientific">Actinophytocola glycyrrhizae</name>
    <dbReference type="NCBI Taxonomy" id="2044873"/>
    <lineage>
        <taxon>Bacteria</taxon>
        <taxon>Bacillati</taxon>
        <taxon>Actinomycetota</taxon>
        <taxon>Actinomycetes</taxon>
        <taxon>Pseudonocardiales</taxon>
        <taxon>Pseudonocardiaceae</taxon>
    </lineage>
</organism>
<protein>
    <submittedName>
        <fullName evidence="10">DUF421 domain-containing protein</fullName>
    </submittedName>
</protein>
<proteinExistence type="inferred from homology"/>
<keyword evidence="6 7" id="KW-0472">Membrane</keyword>
<feature type="transmembrane region" description="Helical" evidence="7">
    <location>
        <begin position="39"/>
        <end position="58"/>
    </location>
</feature>
<name>A0ABV9RUV3_9PSEU</name>
<dbReference type="RefSeq" id="WP_378054623.1">
    <property type="nucleotide sequence ID" value="NZ_JBHSIS010000002.1"/>
</dbReference>
<keyword evidence="3" id="KW-1003">Cell membrane</keyword>
<comment type="similarity">
    <text evidence="2">Belongs to the UPF0702 family.</text>
</comment>
<keyword evidence="11" id="KW-1185">Reference proteome</keyword>
<dbReference type="InterPro" id="IPR023090">
    <property type="entry name" value="UPF0702_alpha/beta_dom_sf"/>
</dbReference>
<evidence type="ECO:0000256" key="3">
    <source>
        <dbReference type="ARBA" id="ARBA00022475"/>
    </source>
</evidence>
<reference evidence="11" key="1">
    <citation type="journal article" date="2019" name="Int. J. Syst. Evol. Microbiol.">
        <title>The Global Catalogue of Microorganisms (GCM) 10K type strain sequencing project: providing services to taxonomists for standard genome sequencing and annotation.</title>
        <authorList>
            <consortium name="The Broad Institute Genomics Platform"/>
            <consortium name="The Broad Institute Genome Sequencing Center for Infectious Disease"/>
            <person name="Wu L."/>
            <person name="Ma J."/>
        </authorList>
    </citation>
    <scope>NUCLEOTIDE SEQUENCE [LARGE SCALE GENOMIC DNA]</scope>
    <source>
        <strain evidence="11">ZS-22-S1</strain>
    </source>
</reference>